<comment type="caution">
    <text evidence="2">The sequence shown here is derived from an EMBL/GenBank/DDBJ whole genome shotgun (WGS) entry which is preliminary data.</text>
</comment>
<organism evidence="2 3">
    <name type="scientific">Marasmius oreades</name>
    <name type="common">fairy-ring Marasmius</name>
    <dbReference type="NCBI Taxonomy" id="181124"/>
    <lineage>
        <taxon>Eukaryota</taxon>
        <taxon>Fungi</taxon>
        <taxon>Dikarya</taxon>
        <taxon>Basidiomycota</taxon>
        <taxon>Agaricomycotina</taxon>
        <taxon>Agaricomycetes</taxon>
        <taxon>Agaricomycetidae</taxon>
        <taxon>Agaricales</taxon>
        <taxon>Marasmiineae</taxon>
        <taxon>Marasmiaceae</taxon>
        <taxon>Marasmius</taxon>
    </lineage>
</organism>
<proteinExistence type="predicted"/>
<feature type="signal peptide" evidence="1">
    <location>
        <begin position="1"/>
        <end position="21"/>
    </location>
</feature>
<accession>A0A9P7S2V9</accession>
<reference evidence="2" key="1">
    <citation type="journal article" date="2021" name="Genome Biol. Evol.">
        <title>The assembled and annotated genome of the fairy-ring fungus Marasmius oreades.</title>
        <authorList>
            <person name="Hiltunen M."/>
            <person name="Ament-Velasquez S.L."/>
            <person name="Johannesson H."/>
        </authorList>
    </citation>
    <scope>NUCLEOTIDE SEQUENCE</scope>
    <source>
        <strain evidence="2">03SP1</strain>
    </source>
</reference>
<sequence>MRFHHTIFFVSLLSIWSLTFAADLQQAFIDDEEGDSLTRTKPTYIGGWGGVICSTCLLKPDTTKAYKGTWHDTTHFASSNSSSGINFEFTGVSLEVFCILPPNNVEATINYSLSFNLDGKEVGMPFVRTPENLTTEYQYNVSVVNLENLTNTEHNFTLALDNTVDSVALFDYAVYQFESSATGTAGGQPTSVTQPAQTGSNGAMTDFRFGFGEKLLGTALTMIILSW</sequence>
<dbReference type="Proteomes" id="UP001049176">
    <property type="component" value="Chromosome 4"/>
</dbReference>
<keyword evidence="3" id="KW-1185">Reference proteome</keyword>
<feature type="chain" id="PRO_5040434859" evidence="1">
    <location>
        <begin position="22"/>
        <end position="227"/>
    </location>
</feature>
<dbReference type="KEGG" id="more:E1B28_007378"/>
<evidence type="ECO:0000256" key="1">
    <source>
        <dbReference type="SAM" id="SignalP"/>
    </source>
</evidence>
<keyword evidence="1" id="KW-0732">Signal</keyword>
<evidence type="ECO:0000313" key="3">
    <source>
        <dbReference type="Proteomes" id="UP001049176"/>
    </source>
</evidence>
<dbReference type="OrthoDB" id="2758521at2759"/>
<dbReference type="GeneID" id="66076454"/>
<protein>
    <submittedName>
        <fullName evidence="2">Uncharacterized protein</fullName>
    </submittedName>
</protein>
<gene>
    <name evidence="2" type="ORF">E1B28_007378</name>
</gene>
<dbReference type="AlphaFoldDB" id="A0A9P7S2V9"/>
<name>A0A9P7S2V9_9AGAR</name>
<dbReference type="EMBL" id="CM032184">
    <property type="protein sequence ID" value="KAG7093726.1"/>
    <property type="molecule type" value="Genomic_DNA"/>
</dbReference>
<dbReference type="RefSeq" id="XP_043010196.1">
    <property type="nucleotide sequence ID" value="XM_043152110.1"/>
</dbReference>
<evidence type="ECO:0000313" key="2">
    <source>
        <dbReference type="EMBL" id="KAG7093726.1"/>
    </source>
</evidence>